<feature type="domain" description="P-type ATPase A" evidence="17">
    <location>
        <begin position="191"/>
        <end position="286"/>
    </location>
</feature>
<organism evidence="18 19">
    <name type="scientific">Methylogaea oryzae</name>
    <dbReference type="NCBI Taxonomy" id="1295382"/>
    <lineage>
        <taxon>Bacteria</taxon>
        <taxon>Pseudomonadati</taxon>
        <taxon>Pseudomonadota</taxon>
        <taxon>Gammaproteobacteria</taxon>
        <taxon>Methylococcales</taxon>
        <taxon>Methylococcaceae</taxon>
        <taxon>Methylogaea</taxon>
    </lineage>
</organism>
<evidence type="ECO:0000256" key="3">
    <source>
        <dbReference type="ARBA" id="ARBA00022448"/>
    </source>
</evidence>
<dbReference type="GO" id="GO:0016887">
    <property type="term" value="F:ATP hydrolysis activity"/>
    <property type="evidence" value="ECO:0007669"/>
    <property type="project" value="InterPro"/>
</dbReference>
<feature type="compositionally biased region" description="Basic and acidic residues" evidence="16">
    <location>
        <begin position="33"/>
        <end position="43"/>
    </location>
</feature>
<proteinExistence type="inferred from homology"/>
<evidence type="ECO:0000256" key="10">
    <source>
        <dbReference type="ARBA" id="ARBA00022842"/>
    </source>
</evidence>
<protein>
    <submittedName>
        <fullName evidence="18">ATPase</fullName>
    </submittedName>
</protein>
<dbReference type="PANTHER" id="PTHR43520">
    <property type="entry name" value="ATP7, ISOFORM B"/>
    <property type="match status" value="1"/>
</dbReference>
<dbReference type="Proteomes" id="UP000824988">
    <property type="component" value="Chromosome"/>
</dbReference>
<reference evidence="18" key="1">
    <citation type="submission" date="2019-06" db="EMBL/GenBank/DDBJ databases">
        <title>Complete genome sequence of Methylogaea oryzae strain JCM16910.</title>
        <authorList>
            <person name="Asakawa S."/>
        </authorList>
    </citation>
    <scope>NUCLEOTIDE SEQUENCE</scope>
    <source>
        <strain evidence="18">E10</strain>
    </source>
</reference>
<dbReference type="PANTHER" id="PTHR43520:SF5">
    <property type="entry name" value="CATION-TRANSPORTING P-TYPE ATPASE-RELATED"/>
    <property type="match status" value="1"/>
</dbReference>
<evidence type="ECO:0000256" key="9">
    <source>
        <dbReference type="ARBA" id="ARBA00022840"/>
    </source>
</evidence>
<evidence type="ECO:0000256" key="11">
    <source>
        <dbReference type="ARBA" id="ARBA00022967"/>
    </source>
</evidence>
<keyword evidence="6 15" id="KW-0812">Transmembrane</keyword>
<evidence type="ECO:0000256" key="4">
    <source>
        <dbReference type="ARBA" id="ARBA00022475"/>
    </source>
</evidence>
<evidence type="ECO:0000256" key="7">
    <source>
        <dbReference type="ARBA" id="ARBA00022723"/>
    </source>
</evidence>
<keyword evidence="10" id="KW-0460">Magnesium</keyword>
<dbReference type="GO" id="GO:0043682">
    <property type="term" value="F:P-type divalent copper transporter activity"/>
    <property type="evidence" value="ECO:0007669"/>
    <property type="project" value="TreeGrafter"/>
</dbReference>
<comment type="caution">
    <text evidence="15">Lacks conserved residue(s) required for the propagation of feature annotation.</text>
</comment>
<dbReference type="GO" id="GO:0005886">
    <property type="term" value="C:plasma membrane"/>
    <property type="evidence" value="ECO:0007669"/>
    <property type="project" value="UniProtKB-SubCell"/>
</dbReference>
<evidence type="ECO:0000256" key="12">
    <source>
        <dbReference type="ARBA" id="ARBA00022989"/>
    </source>
</evidence>
<comment type="similarity">
    <text evidence="2 15">Belongs to the cation transport ATPase (P-type) (TC 3.A.3) family. Type IB subfamily.</text>
</comment>
<keyword evidence="12 15" id="KW-1133">Transmembrane helix</keyword>
<dbReference type="SFLD" id="SFLDF00027">
    <property type="entry name" value="p-type_atpase"/>
    <property type="match status" value="1"/>
</dbReference>
<evidence type="ECO:0000256" key="8">
    <source>
        <dbReference type="ARBA" id="ARBA00022741"/>
    </source>
</evidence>
<keyword evidence="8 15" id="KW-0547">Nucleotide-binding</keyword>
<dbReference type="InterPro" id="IPR001757">
    <property type="entry name" value="P_typ_ATPase"/>
</dbReference>
<keyword evidence="5" id="KW-0597">Phosphoprotein</keyword>
<dbReference type="RefSeq" id="WP_221048499.1">
    <property type="nucleotide sequence ID" value="NZ_AP019782.1"/>
</dbReference>
<evidence type="ECO:0000313" key="18">
    <source>
        <dbReference type="EMBL" id="BBL70549.1"/>
    </source>
</evidence>
<comment type="subcellular location">
    <subcellularLocation>
        <location evidence="1">Cell membrane</location>
        <topology evidence="1">Multi-pass membrane protein</topology>
    </subcellularLocation>
</comment>
<dbReference type="InterPro" id="IPR059000">
    <property type="entry name" value="ATPase_P-type_domA"/>
</dbReference>
<keyword evidence="19" id="KW-1185">Reference proteome</keyword>
<dbReference type="InterPro" id="IPR027256">
    <property type="entry name" value="P-typ_ATPase_IB"/>
</dbReference>
<evidence type="ECO:0000256" key="5">
    <source>
        <dbReference type="ARBA" id="ARBA00022553"/>
    </source>
</evidence>
<dbReference type="InterPro" id="IPR044492">
    <property type="entry name" value="P_typ_ATPase_HD_dom"/>
</dbReference>
<keyword evidence="7 15" id="KW-0479">Metal-binding</keyword>
<evidence type="ECO:0000259" key="17">
    <source>
        <dbReference type="Pfam" id="PF00122"/>
    </source>
</evidence>
<evidence type="ECO:0000256" key="16">
    <source>
        <dbReference type="SAM" id="MobiDB-lite"/>
    </source>
</evidence>
<evidence type="ECO:0000256" key="15">
    <source>
        <dbReference type="RuleBase" id="RU362081"/>
    </source>
</evidence>
<dbReference type="Pfam" id="PF00122">
    <property type="entry name" value="E1-E2_ATPase"/>
    <property type="match status" value="1"/>
</dbReference>
<evidence type="ECO:0000256" key="6">
    <source>
        <dbReference type="ARBA" id="ARBA00022692"/>
    </source>
</evidence>
<keyword evidence="3" id="KW-0813">Transport</keyword>
<keyword evidence="14 15" id="KW-0472">Membrane</keyword>
<dbReference type="GO" id="GO:0005524">
    <property type="term" value="F:ATP binding"/>
    <property type="evidence" value="ECO:0007669"/>
    <property type="project" value="UniProtKB-UniRule"/>
</dbReference>
<dbReference type="InterPro" id="IPR018303">
    <property type="entry name" value="ATPase_P-typ_P_site"/>
</dbReference>
<dbReference type="NCBIfam" id="TIGR01525">
    <property type="entry name" value="ATPase-IB_hvy"/>
    <property type="match status" value="1"/>
</dbReference>
<keyword evidence="9 15" id="KW-0067">ATP-binding</keyword>
<evidence type="ECO:0000256" key="13">
    <source>
        <dbReference type="ARBA" id="ARBA00023065"/>
    </source>
</evidence>
<keyword evidence="13" id="KW-0406">Ion transport</keyword>
<name>A0A8D4VQ08_9GAMM</name>
<feature type="transmembrane region" description="Helical" evidence="15">
    <location>
        <begin position="648"/>
        <end position="674"/>
    </location>
</feature>
<evidence type="ECO:0000256" key="1">
    <source>
        <dbReference type="ARBA" id="ARBA00004651"/>
    </source>
</evidence>
<dbReference type="SFLD" id="SFLDS00003">
    <property type="entry name" value="Haloacid_Dehalogenase"/>
    <property type="match status" value="1"/>
</dbReference>
<dbReference type="AlphaFoldDB" id="A0A8D4VQ08"/>
<dbReference type="EMBL" id="AP019782">
    <property type="protein sequence ID" value="BBL70549.1"/>
    <property type="molecule type" value="Genomic_DNA"/>
</dbReference>
<sequence>MILEFLVLSGLAFGYNKKTQGTNELWPTAKPQQPDRGKPAADGLKKTKKLLKEVVEALSGSERNLQIQEISVDGEQPVSEFDQKINRHILLSSGITGTALLGATFVPALHIAGVGGVLYMAYPLYRKAYEDLKNKELTTYVTDAVIVSGVLATNHLVVAAMMALLGNVAMKMLTRLEDNSRKQLINVFGKQPGRVWVARDGVEVETPLESLQKGDIVVVNAGEVIAVDGVIKEGMASIDQHILTGEAQPVEKGVGDQVFAATAVLSGKLLIEVTKAGKDSLAAEIGNILNHTESYKDTLKARGQKIANDFNTPTLLLAALTWPTMGSEKALTVLFSGLGYNMRFLGTFSVLNYLHVISRQGVLIKDGRAFESMKNVDTIVFDKTGTLTLDQLEVGRLYPFGGLSEDALLAHAATAEHRQPHPVALAITAAAKERRLELPEIDEGAYSVGYGIKVRLNGGKREKFIRVGSARFLANEGIAMPDEVEAIRSQADACGYSLVHVAVDDRYSGAIELRPIIRPEAKAVIEELKKRDLQLYIISGDHEEPTRNLAEALGIDNYFAQTLPGDKAALVEGLRQQGRFVCFVGDGINDSIALKKANVSISLKGASTAATDTAQIIFMDGTLNKLNRLFDIGDDFEHNMKINLASSIVPGVVCIGGVFFAQFGLVAGIVSYYAGMLAGLVNTMHPLLKYQEEEEEEGQA</sequence>
<dbReference type="GO" id="GO:0055070">
    <property type="term" value="P:copper ion homeostasis"/>
    <property type="evidence" value="ECO:0007669"/>
    <property type="project" value="TreeGrafter"/>
</dbReference>
<dbReference type="Pfam" id="PF00702">
    <property type="entry name" value="Hydrolase"/>
    <property type="match status" value="1"/>
</dbReference>
<gene>
    <name evidence="18" type="ORF">MoryE10_11550</name>
</gene>
<dbReference type="GO" id="GO:0005507">
    <property type="term" value="F:copper ion binding"/>
    <property type="evidence" value="ECO:0007669"/>
    <property type="project" value="TreeGrafter"/>
</dbReference>
<dbReference type="PROSITE" id="PS00154">
    <property type="entry name" value="ATPASE_E1_E2"/>
    <property type="match status" value="1"/>
</dbReference>
<keyword evidence="4 15" id="KW-1003">Cell membrane</keyword>
<feature type="transmembrane region" description="Helical" evidence="15">
    <location>
        <begin position="99"/>
        <end position="125"/>
    </location>
</feature>
<dbReference type="NCBIfam" id="TIGR01494">
    <property type="entry name" value="ATPase_P-type"/>
    <property type="match status" value="1"/>
</dbReference>
<evidence type="ECO:0000256" key="2">
    <source>
        <dbReference type="ARBA" id="ARBA00006024"/>
    </source>
</evidence>
<evidence type="ECO:0000313" key="19">
    <source>
        <dbReference type="Proteomes" id="UP000824988"/>
    </source>
</evidence>
<dbReference type="KEGG" id="moz:MoryE10_11550"/>
<feature type="region of interest" description="Disordered" evidence="16">
    <location>
        <begin position="22"/>
        <end position="43"/>
    </location>
</feature>
<feature type="transmembrane region" description="Helical" evidence="15">
    <location>
        <begin position="145"/>
        <end position="165"/>
    </location>
</feature>
<keyword evidence="11" id="KW-1278">Translocase</keyword>
<accession>A0A8D4VQ08</accession>
<evidence type="ECO:0000256" key="14">
    <source>
        <dbReference type="ARBA" id="ARBA00023136"/>
    </source>
</evidence>
<dbReference type="SFLD" id="SFLDG00002">
    <property type="entry name" value="C1.7:_P-type_atpase_like"/>
    <property type="match status" value="1"/>
</dbReference>